<evidence type="ECO:0000313" key="1">
    <source>
        <dbReference type="EMBL" id="QOC74747.1"/>
    </source>
</evidence>
<protein>
    <submittedName>
        <fullName evidence="1">Uncharacterized protein</fullName>
    </submittedName>
</protein>
<geneLocation type="plasmid" evidence="1">
    <name>p13294-1NR</name>
</geneLocation>
<organism evidence="1">
    <name type="scientific">Klebsiella quasipneumoniae</name>
    <dbReference type="NCBI Taxonomy" id="1463165"/>
    <lineage>
        <taxon>Bacteria</taxon>
        <taxon>Pseudomonadati</taxon>
        <taxon>Pseudomonadota</taxon>
        <taxon>Gammaproteobacteria</taxon>
        <taxon>Enterobacterales</taxon>
        <taxon>Enterobacteriaceae</taxon>
        <taxon>Klebsiella/Raoultella group</taxon>
        <taxon>Klebsiella</taxon>
        <taxon>Klebsiella pneumoniae complex</taxon>
    </lineage>
</organism>
<dbReference type="EMBL" id="MT570100">
    <property type="protein sequence ID" value="QOC74747.1"/>
    <property type="molecule type" value="Genomic_DNA"/>
</dbReference>
<accession>A0A7L7THL0</accession>
<dbReference type="AlphaFoldDB" id="A0A7L7THL0"/>
<name>A0A7L7THL0_9ENTR</name>
<reference evidence="1" key="1">
    <citation type="submission" date="2020-06" db="EMBL/GenBank/DDBJ databases">
        <authorList>
            <person name="Zhou D."/>
            <person name="Xu Y."/>
        </authorList>
    </citation>
    <scope>NUCLEOTIDE SEQUENCE</scope>
    <source>
        <strain evidence="1">201313294</strain>
        <plasmid evidence="1">p13294-1NR</plasmid>
    </source>
</reference>
<proteinExistence type="predicted"/>
<sequence>MSVCTGGRLSYQYWLNGYIRHWVYAYVSVCSSVKIKGRDCGTINGHDESSSIRALMKDAREALVR</sequence>
<keyword evidence="1" id="KW-0614">Plasmid</keyword>